<feature type="binding site" evidence="11">
    <location>
        <position position="221"/>
    </location>
    <ligand>
        <name>Zn(2+)</name>
        <dbReference type="ChEBI" id="CHEBI:29105"/>
        <note>catalytic</note>
    </ligand>
</feature>
<dbReference type="Proteomes" id="UP000250079">
    <property type="component" value="Chromosome"/>
</dbReference>
<evidence type="ECO:0000256" key="6">
    <source>
        <dbReference type="ARBA" id="ARBA00022801"/>
    </source>
</evidence>
<feature type="active site" description="Proton acceptor" evidence="11">
    <location>
        <position position="282"/>
    </location>
</feature>
<evidence type="ECO:0000313" key="13">
    <source>
        <dbReference type="EMBL" id="ASJ71197.1"/>
    </source>
</evidence>
<feature type="binding site" evidence="11">
    <location>
        <begin position="248"/>
        <end position="250"/>
    </location>
    <ligand>
        <name>GTP</name>
        <dbReference type="ChEBI" id="CHEBI:37565"/>
    </ligand>
</feature>
<evidence type="ECO:0000256" key="5">
    <source>
        <dbReference type="ARBA" id="ARBA00022741"/>
    </source>
</evidence>
<evidence type="ECO:0000256" key="3">
    <source>
        <dbReference type="ARBA" id="ARBA00022619"/>
    </source>
</evidence>
<comment type="function">
    <text evidence="9 11">Catalyzes the conversion of GTP to 2,5-diamino-6-ribosylamino-4(3H)-pyrimidinone 5'-phosphate (DARP), formate and pyrophosphate.</text>
</comment>
<dbReference type="EC" id="3.5.4.25" evidence="11"/>
<evidence type="ECO:0000256" key="8">
    <source>
        <dbReference type="ARBA" id="ARBA00023134"/>
    </source>
</evidence>
<feature type="binding site" evidence="11">
    <location>
        <position position="310"/>
    </location>
    <ligand>
        <name>GTP</name>
        <dbReference type="ChEBI" id="CHEBI:37565"/>
    </ligand>
</feature>
<keyword evidence="8 11" id="KW-0342">GTP-binding</keyword>
<dbReference type="NCBIfam" id="TIGR00505">
    <property type="entry name" value="ribA"/>
    <property type="match status" value="1"/>
</dbReference>
<organism evidence="13 14">
    <name type="scientific">Granulosicoccus antarcticus IMCC3135</name>
    <dbReference type="NCBI Taxonomy" id="1192854"/>
    <lineage>
        <taxon>Bacteria</taxon>
        <taxon>Pseudomonadati</taxon>
        <taxon>Pseudomonadota</taxon>
        <taxon>Gammaproteobacteria</taxon>
        <taxon>Chromatiales</taxon>
        <taxon>Granulosicoccaceae</taxon>
        <taxon>Granulosicoccus</taxon>
    </lineage>
</organism>
<dbReference type="InterPro" id="IPR032677">
    <property type="entry name" value="GTP_cyclohydro_II"/>
</dbReference>
<dbReference type="GO" id="GO:0005829">
    <property type="term" value="C:cytosol"/>
    <property type="evidence" value="ECO:0007669"/>
    <property type="project" value="TreeGrafter"/>
</dbReference>
<feature type="active site" description="Nucleophile" evidence="11">
    <location>
        <position position="284"/>
    </location>
</feature>
<comment type="similarity">
    <text evidence="11">Belongs to the GTP cyclohydrolase II family.</text>
</comment>
<evidence type="ECO:0000256" key="7">
    <source>
        <dbReference type="ARBA" id="ARBA00022833"/>
    </source>
</evidence>
<name>A0A2Z2NU70_9GAMM</name>
<dbReference type="CDD" id="cd00641">
    <property type="entry name" value="GTP_cyclohydro2"/>
    <property type="match status" value="1"/>
</dbReference>
<proteinExistence type="inferred from homology"/>
<keyword evidence="7 11" id="KW-0862">Zinc</keyword>
<feature type="binding site" evidence="11">
    <location>
        <begin position="205"/>
        <end position="209"/>
    </location>
    <ligand>
        <name>GTP</name>
        <dbReference type="ChEBI" id="CHEBI:37565"/>
    </ligand>
</feature>
<dbReference type="UniPathway" id="UPA00275">
    <property type="reaction ID" value="UER00400"/>
</dbReference>
<sequence>MNDPLAVERCIVELQRGREAVLSHTSGSCVVTLVETVTPSLLQAINAAGSCQLIVSANRARALGRETDDEAAVLQLLPHTSLQSILKLAGLHTLERNFPDAAQWQSDEHEAAIAGLRLAQQSHALPALLLYPHPVGPGSILSCTVTDALSARPDTGDLMAMSKTRIPLSDAASVELAVFKERHGSAEHVAITVGEPDLGKPVDVRIHSSCFTGDILGSLRCDCGEQLNGAISSMARTGGGLILYLSQEGRGIGLASKLRAYQLQDEGLDTIEANQNLGFGDDERRYQAATTILNELGVSRIRLITNNPLKIESLRREGIDVIDRLPSHATVNEHNARYLQTKRDRAGHLCNIESAV</sequence>
<dbReference type="FunFam" id="3.40.50.10990:FF:000001">
    <property type="entry name" value="Riboflavin biosynthesis protein RibBA"/>
    <property type="match status" value="1"/>
</dbReference>
<dbReference type="GO" id="GO:0008270">
    <property type="term" value="F:zinc ion binding"/>
    <property type="evidence" value="ECO:0007669"/>
    <property type="project" value="UniProtKB-UniRule"/>
</dbReference>
<dbReference type="EMBL" id="CP018632">
    <property type="protein sequence ID" value="ASJ71197.1"/>
    <property type="molecule type" value="Genomic_DNA"/>
</dbReference>
<dbReference type="PANTHER" id="PTHR21327:SF18">
    <property type="entry name" value="3,4-DIHYDROXY-2-BUTANONE 4-PHOSPHATE SYNTHASE"/>
    <property type="match status" value="1"/>
</dbReference>
<keyword evidence="3 11" id="KW-0686">Riboflavin biosynthesis</keyword>
<dbReference type="Gene3D" id="3.40.50.10990">
    <property type="entry name" value="GTP cyclohydrolase II"/>
    <property type="match status" value="1"/>
</dbReference>
<dbReference type="AlphaFoldDB" id="A0A2Z2NU70"/>
<dbReference type="RefSeq" id="WP_157735779.1">
    <property type="nucleotide sequence ID" value="NZ_CP018632.1"/>
</dbReference>
<comment type="catalytic activity">
    <reaction evidence="10 11">
        <text>GTP + 4 H2O = 2,5-diamino-6-hydroxy-4-(5-phosphoribosylamino)-pyrimidine + formate + 2 phosphate + 3 H(+)</text>
        <dbReference type="Rhea" id="RHEA:23704"/>
        <dbReference type="ChEBI" id="CHEBI:15377"/>
        <dbReference type="ChEBI" id="CHEBI:15378"/>
        <dbReference type="ChEBI" id="CHEBI:15740"/>
        <dbReference type="ChEBI" id="CHEBI:37565"/>
        <dbReference type="ChEBI" id="CHEBI:43474"/>
        <dbReference type="ChEBI" id="CHEBI:58614"/>
        <dbReference type="EC" id="3.5.4.25"/>
    </reaction>
</comment>
<dbReference type="InterPro" id="IPR000926">
    <property type="entry name" value="RibA"/>
</dbReference>
<keyword evidence="6 11" id="KW-0378">Hydrolase</keyword>
<comment type="cofactor">
    <cofactor evidence="11">
        <name>Zn(2+)</name>
        <dbReference type="ChEBI" id="CHEBI:29105"/>
    </cofactor>
    <text evidence="11">Binds 1 zinc ion per subunit.</text>
</comment>
<feature type="binding site" evidence="11">
    <location>
        <position position="305"/>
    </location>
    <ligand>
        <name>GTP</name>
        <dbReference type="ChEBI" id="CHEBI:37565"/>
    </ligand>
</feature>
<reference evidence="13 14" key="1">
    <citation type="submission" date="2016-12" db="EMBL/GenBank/DDBJ databases">
        <authorList>
            <person name="Song W.-J."/>
            <person name="Kurnit D.M."/>
        </authorList>
    </citation>
    <scope>NUCLEOTIDE SEQUENCE [LARGE SCALE GENOMIC DNA]</scope>
    <source>
        <strain evidence="13 14">IMCC3135</strain>
    </source>
</reference>
<feature type="binding site" evidence="11">
    <location>
        <position position="210"/>
    </location>
    <ligand>
        <name>Zn(2+)</name>
        <dbReference type="ChEBI" id="CHEBI:29105"/>
        <note>catalytic</note>
    </ligand>
</feature>
<comment type="similarity">
    <text evidence="2">In the N-terminal section; belongs to the DHBP synthase family.</text>
</comment>
<dbReference type="GO" id="GO:0005525">
    <property type="term" value="F:GTP binding"/>
    <property type="evidence" value="ECO:0007669"/>
    <property type="project" value="UniProtKB-KW"/>
</dbReference>
<feature type="binding site" evidence="11">
    <location>
        <position position="223"/>
    </location>
    <ligand>
        <name>Zn(2+)</name>
        <dbReference type="ChEBI" id="CHEBI:29105"/>
        <note>catalytic</note>
    </ligand>
</feature>
<evidence type="ECO:0000256" key="1">
    <source>
        <dbReference type="ARBA" id="ARBA00004853"/>
    </source>
</evidence>
<dbReference type="NCBIfam" id="NF001591">
    <property type="entry name" value="PRK00393.1"/>
    <property type="match status" value="1"/>
</dbReference>
<dbReference type="GO" id="GO:0003935">
    <property type="term" value="F:GTP cyclohydrolase II activity"/>
    <property type="evidence" value="ECO:0007669"/>
    <property type="project" value="UniProtKB-UniRule"/>
</dbReference>
<dbReference type="SUPFAM" id="SSF142695">
    <property type="entry name" value="RibA-like"/>
    <property type="match status" value="1"/>
</dbReference>
<evidence type="ECO:0000256" key="9">
    <source>
        <dbReference type="ARBA" id="ARBA00043932"/>
    </source>
</evidence>
<evidence type="ECO:0000313" key="14">
    <source>
        <dbReference type="Proteomes" id="UP000250079"/>
    </source>
</evidence>
<dbReference type="GO" id="GO:0009231">
    <property type="term" value="P:riboflavin biosynthetic process"/>
    <property type="evidence" value="ECO:0007669"/>
    <property type="project" value="UniProtKB-UniRule"/>
</dbReference>
<keyword evidence="4 11" id="KW-0479">Metal-binding</keyword>
<dbReference type="HAMAP" id="MF_00179">
    <property type="entry name" value="RibA"/>
    <property type="match status" value="1"/>
</dbReference>
<evidence type="ECO:0000259" key="12">
    <source>
        <dbReference type="Pfam" id="PF00925"/>
    </source>
</evidence>
<dbReference type="KEGG" id="gai:IMCC3135_05425"/>
<evidence type="ECO:0000256" key="11">
    <source>
        <dbReference type="HAMAP-Rule" id="MF_00179"/>
    </source>
</evidence>
<feature type="binding site" evidence="11">
    <location>
        <position position="270"/>
    </location>
    <ligand>
        <name>GTP</name>
        <dbReference type="ChEBI" id="CHEBI:37565"/>
    </ligand>
</feature>
<evidence type="ECO:0000256" key="4">
    <source>
        <dbReference type="ARBA" id="ARBA00022723"/>
    </source>
</evidence>
<evidence type="ECO:0000256" key="10">
    <source>
        <dbReference type="ARBA" id="ARBA00049295"/>
    </source>
</evidence>
<gene>
    <name evidence="11 13" type="primary">ribA</name>
    <name evidence="13" type="ORF">IMCC3135_05425</name>
</gene>
<dbReference type="InterPro" id="IPR036144">
    <property type="entry name" value="RibA-like_sf"/>
</dbReference>
<feature type="binding site" evidence="11">
    <location>
        <position position="226"/>
    </location>
    <ligand>
        <name>GTP</name>
        <dbReference type="ChEBI" id="CHEBI:37565"/>
    </ligand>
</feature>
<comment type="pathway">
    <text evidence="1 11">Cofactor biosynthesis; riboflavin biosynthesis; 5-amino-6-(D-ribitylamino)uracil from GTP: step 1/4.</text>
</comment>
<evidence type="ECO:0000256" key="2">
    <source>
        <dbReference type="ARBA" id="ARBA00005520"/>
    </source>
</evidence>
<keyword evidence="14" id="KW-1185">Reference proteome</keyword>
<feature type="domain" description="GTP cyclohydrolase II" evidence="12">
    <location>
        <begin position="163"/>
        <end position="326"/>
    </location>
</feature>
<keyword evidence="5 11" id="KW-0547">Nucleotide-binding</keyword>
<dbReference type="Pfam" id="PF00925">
    <property type="entry name" value="GTP_cyclohydro2"/>
    <property type="match status" value="1"/>
</dbReference>
<accession>A0A2Z2NU70</accession>
<dbReference type="PANTHER" id="PTHR21327">
    <property type="entry name" value="GTP CYCLOHYDROLASE II-RELATED"/>
    <property type="match status" value="1"/>
</dbReference>
<dbReference type="OrthoDB" id="9793111at2"/>
<protein>
    <recommendedName>
        <fullName evidence="11">GTP cyclohydrolase-2</fullName>
        <ecNumber evidence="11">3.5.4.25</ecNumber>
    </recommendedName>
    <alternativeName>
        <fullName evidence="11">GTP cyclohydrolase II</fullName>
    </alternativeName>
</protein>